<dbReference type="AlphaFoldDB" id="A0A0F9K901"/>
<protein>
    <submittedName>
        <fullName evidence="1">Uncharacterized protein</fullName>
    </submittedName>
</protein>
<accession>A0A0F9K901</accession>
<sequence length="92" mass="11063">MVCNYHGKKNNEIKLMNLDHKYLENTLDWYYMCAKCHKIYDYLAGLVGNKKVKSIPNLIKNLKQLQNREEREQLLKEVILKSLIKEHNKEKE</sequence>
<gene>
    <name evidence="1" type="ORF">LCGC14_1360060</name>
</gene>
<evidence type="ECO:0000313" key="1">
    <source>
        <dbReference type="EMBL" id="KKM78438.1"/>
    </source>
</evidence>
<comment type="caution">
    <text evidence="1">The sequence shown here is derived from an EMBL/GenBank/DDBJ whole genome shotgun (WGS) entry which is preliminary data.</text>
</comment>
<organism evidence="1">
    <name type="scientific">marine sediment metagenome</name>
    <dbReference type="NCBI Taxonomy" id="412755"/>
    <lineage>
        <taxon>unclassified sequences</taxon>
        <taxon>metagenomes</taxon>
        <taxon>ecological metagenomes</taxon>
    </lineage>
</organism>
<reference evidence="1" key="1">
    <citation type="journal article" date="2015" name="Nature">
        <title>Complex archaea that bridge the gap between prokaryotes and eukaryotes.</title>
        <authorList>
            <person name="Spang A."/>
            <person name="Saw J.H."/>
            <person name="Jorgensen S.L."/>
            <person name="Zaremba-Niedzwiedzka K."/>
            <person name="Martijn J."/>
            <person name="Lind A.E."/>
            <person name="van Eijk R."/>
            <person name="Schleper C."/>
            <person name="Guy L."/>
            <person name="Ettema T.J."/>
        </authorList>
    </citation>
    <scope>NUCLEOTIDE SEQUENCE</scope>
</reference>
<dbReference type="EMBL" id="LAZR01008491">
    <property type="protein sequence ID" value="KKM78438.1"/>
    <property type="molecule type" value="Genomic_DNA"/>
</dbReference>
<proteinExistence type="predicted"/>
<name>A0A0F9K901_9ZZZZ</name>